<comment type="caution">
    <text evidence="18">The sequence shown here is derived from an EMBL/GenBank/DDBJ whole genome shotgun (WGS) entry which is preliminary data.</text>
</comment>
<feature type="domain" description="Glycosyl transferase family 51" evidence="17">
    <location>
        <begin position="79"/>
        <end position="258"/>
    </location>
</feature>
<dbReference type="InterPro" id="IPR036950">
    <property type="entry name" value="PBP_transglycosylase"/>
</dbReference>
<dbReference type="PANTHER" id="PTHR32282">
    <property type="entry name" value="BINDING PROTEIN TRANSPEPTIDASE, PUTATIVE-RELATED"/>
    <property type="match status" value="1"/>
</dbReference>
<evidence type="ECO:0000256" key="7">
    <source>
        <dbReference type="ARBA" id="ARBA00022801"/>
    </source>
</evidence>
<protein>
    <submittedName>
        <fullName evidence="18">Transglycosylase domain-containing protein</fullName>
    </submittedName>
</protein>
<keyword evidence="15" id="KW-0472">Membrane</keyword>
<keyword evidence="3" id="KW-0121">Carboxypeptidase</keyword>
<dbReference type="GO" id="GO:0009002">
    <property type="term" value="F:serine-type D-Ala-D-Ala carboxypeptidase activity"/>
    <property type="evidence" value="ECO:0007669"/>
    <property type="project" value="UniProtKB-EC"/>
</dbReference>
<feature type="compositionally biased region" description="Polar residues" evidence="14">
    <location>
        <begin position="421"/>
        <end position="433"/>
    </location>
</feature>
<evidence type="ECO:0000256" key="2">
    <source>
        <dbReference type="ARBA" id="ARBA00007739"/>
    </source>
</evidence>
<comment type="catalytic activity">
    <reaction evidence="13">
        <text>[GlcNAc-(1-&gt;4)-Mur2Ac(oyl-L-Ala-gamma-D-Glu-L-Lys-D-Ala-D-Ala)](n)-di-trans,octa-cis-undecaprenyl diphosphate + beta-D-GlcNAc-(1-&gt;4)-Mur2Ac(oyl-L-Ala-gamma-D-Glu-L-Lys-D-Ala-D-Ala)-di-trans,octa-cis-undecaprenyl diphosphate = [GlcNAc-(1-&gt;4)-Mur2Ac(oyl-L-Ala-gamma-D-Glu-L-Lys-D-Ala-D-Ala)](n+1)-di-trans,octa-cis-undecaprenyl diphosphate + di-trans,octa-cis-undecaprenyl diphosphate + H(+)</text>
        <dbReference type="Rhea" id="RHEA:23708"/>
        <dbReference type="Rhea" id="RHEA-COMP:9602"/>
        <dbReference type="Rhea" id="RHEA-COMP:9603"/>
        <dbReference type="ChEBI" id="CHEBI:15378"/>
        <dbReference type="ChEBI" id="CHEBI:58405"/>
        <dbReference type="ChEBI" id="CHEBI:60033"/>
        <dbReference type="ChEBI" id="CHEBI:78435"/>
        <dbReference type="EC" id="2.4.99.28"/>
    </reaction>
</comment>
<dbReference type="InterPro" id="IPR001460">
    <property type="entry name" value="PCN-bd_Tpept"/>
</dbReference>
<keyword evidence="15" id="KW-1133">Transmembrane helix</keyword>
<evidence type="ECO:0000256" key="12">
    <source>
        <dbReference type="ARBA" id="ARBA00034000"/>
    </source>
</evidence>
<evidence type="ECO:0000313" key="19">
    <source>
        <dbReference type="Proteomes" id="UP000664781"/>
    </source>
</evidence>
<evidence type="ECO:0000256" key="14">
    <source>
        <dbReference type="SAM" id="MobiDB-lite"/>
    </source>
</evidence>
<dbReference type="Gene3D" id="3.40.710.10">
    <property type="entry name" value="DD-peptidase/beta-lactamase superfamily"/>
    <property type="match status" value="1"/>
</dbReference>
<dbReference type="GO" id="GO:0030288">
    <property type="term" value="C:outer membrane-bounded periplasmic space"/>
    <property type="evidence" value="ECO:0007669"/>
    <property type="project" value="TreeGrafter"/>
</dbReference>
<dbReference type="GO" id="GO:0008658">
    <property type="term" value="F:penicillin binding"/>
    <property type="evidence" value="ECO:0007669"/>
    <property type="project" value="InterPro"/>
</dbReference>
<feature type="compositionally biased region" description="Pro residues" evidence="14">
    <location>
        <begin position="728"/>
        <end position="737"/>
    </location>
</feature>
<evidence type="ECO:0000256" key="11">
    <source>
        <dbReference type="ARBA" id="ARBA00023316"/>
    </source>
</evidence>
<dbReference type="Pfam" id="PF00905">
    <property type="entry name" value="Transpeptidase"/>
    <property type="match status" value="1"/>
</dbReference>
<evidence type="ECO:0000313" key="18">
    <source>
        <dbReference type="EMBL" id="MBO0654810.1"/>
    </source>
</evidence>
<feature type="domain" description="Penicillin-binding protein transpeptidase" evidence="16">
    <location>
        <begin position="366"/>
        <end position="608"/>
    </location>
</feature>
<keyword evidence="11" id="KW-0961">Cell wall biogenesis/degradation</keyword>
<evidence type="ECO:0000256" key="8">
    <source>
        <dbReference type="ARBA" id="ARBA00022960"/>
    </source>
</evidence>
<evidence type="ECO:0000259" key="17">
    <source>
        <dbReference type="Pfam" id="PF00912"/>
    </source>
</evidence>
<dbReference type="GO" id="GO:0071555">
    <property type="term" value="P:cell wall organization"/>
    <property type="evidence" value="ECO:0007669"/>
    <property type="project" value="UniProtKB-KW"/>
</dbReference>
<keyword evidence="19" id="KW-1185">Reference proteome</keyword>
<dbReference type="FunFam" id="1.10.3810.10:FF:000001">
    <property type="entry name" value="Penicillin-binding protein 1A"/>
    <property type="match status" value="1"/>
</dbReference>
<evidence type="ECO:0000256" key="13">
    <source>
        <dbReference type="ARBA" id="ARBA00049902"/>
    </source>
</evidence>
<dbReference type="InterPro" id="IPR012338">
    <property type="entry name" value="Beta-lactam/transpept-like"/>
</dbReference>
<dbReference type="Proteomes" id="UP000664781">
    <property type="component" value="Unassembled WGS sequence"/>
</dbReference>
<keyword evidence="6" id="KW-0808">Transferase</keyword>
<keyword evidence="5" id="KW-0328">Glycosyltransferase</keyword>
<evidence type="ECO:0000259" key="16">
    <source>
        <dbReference type="Pfam" id="PF00905"/>
    </source>
</evidence>
<dbReference type="RefSeq" id="WP_207247891.1">
    <property type="nucleotide sequence ID" value="NZ_JAFMOF010000003.1"/>
</dbReference>
<keyword evidence="8" id="KW-0133">Cell shape</keyword>
<keyword evidence="7" id="KW-0378">Hydrolase</keyword>
<dbReference type="PANTHER" id="PTHR32282:SF34">
    <property type="entry name" value="PENICILLIN-BINDING PROTEIN 1A"/>
    <property type="match status" value="1"/>
</dbReference>
<dbReference type="Pfam" id="PF00912">
    <property type="entry name" value="Transgly"/>
    <property type="match status" value="1"/>
</dbReference>
<dbReference type="InterPro" id="IPR001264">
    <property type="entry name" value="Glyco_trans_51"/>
</dbReference>
<evidence type="ECO:0000256" key="5">
    <source>
        <dbReference type="ARBA" id="ARBA00022676"/>
    </source>
</evidence>
<evidence type="ECO:0000256" key="6">
    <source>
        <dbReference type="ARBA" id="ARBA00022679"/>
    </source>
</evidence>
<dbReference type="GO" id="GO:0009252">
    <property type="term" value="P:peptidoglycan biosynthetic process"/>
    <property type="evidence" value="ECO:0007669"/>
    <property type="project" value="UniProtKB-KW"/>
</dbReference>
<comment type="similarity">
    <text evidence="2">In the N-terminal section; belongs to the glycosyltransferase 51 family.</text>
</comment>
<evidence type="ECO:0000256" key="10">
    <source>
        <dbReference type="ARBA" id="ARBA00023268"/>
    </source>
</evidence>
<dbReference type="SUPFAM" id="SSF53955">
    <property type="entry name" value="Lysozyme-like"/>
    <property type="match status" value="1"/>
</dbReference>
<dbReference type="GO" id="GO:0008360">
    <property type="term" value="P:regulation of cell shape"/>
    <property type="evidence" value="ECO:0007669"/>
    <property type="project" value="UniProtKB-KW"/>
</dbReference>
<reference evidence="18" key="1">
    <citation type="submission" date="2021-03" db="EMBL/GenBank/DDBJ databases">
        <title>Streptomyces strains.</title>
        <authorList>
            <person name="Lund M.B."/>
            <person name="Toerring T."/>
        </authorList>
    </citation>
    <scope>NUCLEOTIDE SEQUENCE</scope>
    <source>
        <strain evidence="18">JCM 4242</strain>
    </source>
</reference>
<organism evidence="18 19">
    <name type="scientific">Streptomyces triculaminicus</name>
    <dbReference type="NCBI Taxonomy" id="2816232"/>
    <lineage>
        <taxon>Bacteria</taxon>
        <taxon>Bacillati</taxon>
        <taxon>Actinomycetota</taxon>
        <taxon>Actinomycetes</taxon>
        <taxon>Kitasatosporales</taxon>
        <taxon>Streptomycetaceae</taxon>
        <taxon>Streptomyces</taxon>
    </lineage>
</organism>
<dbReference type="SUPFAM" id="SSF56601">
    <property type="entry name" value="beta-lactamase/transpeptidase-like"/>
    <property type="match status" value="1"/>
</dbReference>
<feature type="transmembrane region" description="Helical" evidence="15">
    <location>
        <begin position="37"/>
        <end position="56"/>
    </location>
</feature>
<evidence type="ECO:0000256" key="1">
    <source>
        <dbReference type="ARBA" id="ARBA00007090"/>
    </source>
</evidence>
<evidence type="ECO:0000256" key="3">
    <source>
        <dbReference type="ARBA" id="ARBA00022645"/>
    </source>
</evidence>
<keyword evidence="9" id="KW-0573">Peptidoglycan synthesis</keyword>
<keyword evidence="10" id="KW-0511">Multifunctional enzyme</keyword>
<evidence type="ECO:0000256" key="15">
    <source>
        <dbReference type="SAM" id="Phobius"/>
    </source>
</evidence>
<feature type="region of interest" description="Disordered" evidence="14">
    <location>
        <begin position="1"/>
        <end position="25"/>
    </location>
</feature>
<proteinExistence type="inferred from homology"/>
<sequence>MGRAQARQAQNKGSGPARGGNKPKKKGIRRFFTWKKLLAYFIAVIALGMGAFYALYLSVDVPKGNSAAKLQSNVYKSSDGKTIARIGEVNREEVPLAKVPEVVRRAVVAAENKNFYTDPGVDLKGTARGIFNTVIGRGKQGGSTITQQYVKNYYLDQSQTVTRKVKELIISLKVQDEKSKDEILEGYLNTSYYGRGAYGIQAAARAYYNKDVDKLSLEEGAYLAALLQAPSQYDFGPASTEAGKTNAKKRWNYVLDKMVEQDWLDGGKRQGMQFKEPGKPKAAAGLKGQNGYLIEAAKKEIIRDLMREGDGRSAKDAEQIFAAGGWTVTLSIDSKKQAALEKAVKDKLLEDLDPKTREVDKHVQAGAVSVDPKTGKIVALYGGADFATHQISNATRADYQPASTFKPLILASALENDSKTQDGQPINSSTIYDGTTRRPVQGSTIPYAPPNEDEHSYGPVTVQKAMNDSINSVFAQMVVDVGMGKVKKTAVDLGMKSDFDETPAMALGSMGASPMEMAGVYATLDNHGKKVTPSVVKSATLRGQDFKLPGAIGDRVVERNTADGLTSVMTGVVDDGTASVVSNPAYQVAGKTGTSDDNKSAWFAGYTPGLVTTVAMFGEGQGGTQVTIQGTGGGGRVNGGKYPAQIWAAYTSSVYGDGDDETKFDIETDSGFTSVQGPAPTASGTPSAPASPSPSSTPSKSTQSPSSTPSRSASDKPSNKPTNKPTNRPTPPIPTGPTVPTGGSTDGTRPNGGRETQIPPQ</sequence>
<feature type="region of interest" description="Disordered" evidence="14">
    <location>
        <begin position="416"/>
        <end position="457"/>
    </location>
</feature>
<comment type="similarity">
    <text evidence="1">In the C-terminal section; belongs to the transpeptidase family.</text>
</comment>
<dbReference type="Gene3D" id="1.10.3810.10">
    <property type="entry name" value="Biosynthetic peptidoglycan transglycosylase-like"/>
    <property type="match status" value="1"/>
</dbReference>
<dbReference type="GO" id="GO:0006508">
    <property type="term" value="P:proteolysis"/>
    <property type="evidence" value="ECO:0007669"/>
    <property type="project" value="UniProtKB-KW"/>
</dbReference>
<comment type="catalytic activity">
    <reaction evidence="12">
        <text>Preferential cleavage: (Ac)2-L-Lys-D-Ala-|-D-Ala. Also transpeptidation of peptidyl-alanyl moieties that are N-acyl substituents of D-alanine.</text>
        <dbReference type="EC" id="3.4.16.4"/>
    </reaction>
</comment>
<gene>
    <name evidence="18" type="ORF">J1792_19125</name>
</gene>
<accession>A0A939JRX6</accession>
<dbReference type="AlphaFoldDB" id="A0A939JRX6"/>
<dbReference type="EMBL" id="JAFMOF010000003">
    <property type="protein sequence ID" value="MBO0654810.1"/>
    <property type="molecule type" value="Genomic_DNA"/>
</dbReference>
<keyword evidence="4" id="KW-0645">Protease</keyword>
<feature type="region of interest" description="Disordered" evidence="14">
    <location>
        <begin position="660"/>
        <end position="761"/>
    </location>
</feature>
<dbReference type="InterPro" id="IPR050396">
    <property type="entry name" value="Glycosyltr_51/Transpeptidase"/>
</dbReference>
<evidence type="ECO:0000256" key="9">
    <source>
        <dbReference type="ARBA" id="ARBA00022984"/>
    </source>
</evidence>
<dbReference type="GO" id="GO:0008955">
    <property type="term" value="F:peptidoglycan glycosyltransferase activity"/>
    <property type="evidence" value="ECO:0007669"/>
    <property type="project" value="UniProtKB-EC"/>
</dbReference>
<name>A0A939JRX6_9ACTN</name>
<evidence type="ECO:0000256" key="4">
    <source>
        <dbReference type="ARBA" id="ARBA00022670"/>
    </source>
</evidence>
<feature type="compositionally biased region" description="Low complexity" evidence="14">
    <location>
        <begin position="678"/>
        <end position="712"/>
    </location>
</feature>
<keyword evidence="15" id="KW-0812">Transmembrane</keyword>
<dbReference type="InterPro" id="IPR023346">
    <property type="entry name" value="Lysozyme-like_dom_sf"/>
</dbReference>